<comment type="subcellular location">
    <subcellularLocation>
        <location evidence="1">Cell membrane</location>
        <topology evidence="1">Multi-pass membrane protein</topology>
    </subcellularLocation>
</comment>
<feature type="transmembrane region" description="Helical" evidence="8">
    <location>
        <begin position="46"/>
        <end position="64"/>
    </location>
</feature>
<feature type="transmembrane region" description="Helical" evidence="8">
    <location>
        <begin position="21"/>
        <end position="40"/>
    </location>
</feature>
<dbReference type="Pfam" id="PF01040">
    <property type="entry name" value="UbiA"/>
    <property type="match status" value="1"/>
</dbReference>
<name>A0ABD5TE78_9EURY</name>
<feature type="transmembrane region" description="Helical" evidence="8">
    <location>
        <begin position="238"/>
        <end position="256"/>
    </location>
</feature>
<dbReference type="GeneID" id="81209394"/>
<dbReference type="CDD" id="cd13956">
    <property type="entry name" value="PT_UbiA"/>
    <property type="match status" value="1"/>
</dbReference>
<dbReference type="InterPro" id="IPR017825">
    <property type="entry name" value="Lycopene_cyclase_dom"/>
</dbReference>
<keyword evidence="7" id="KW-0413">Isomerase</keyword>
<evidence type="ECO:0000256" key="5">
    <source>
        <dbReference type="ARBA" id="ARBA00022989"/>
    </source>
</evidence>
<sequence>MALARHGHGPRAVARAYASQVHPVFMLPPVATALVGAALVGDFDPALALVHAGTAFFAVYTAHVKDGYVDFHRRGEDDDHPMTERGCRLGLLGSTAGFLACLAGVAVLADSAAAPLAVALAAPTWAIGYLHAPQLDTNPVTTTLGYPVGIALCLLGGYAAQTGRLATAPIALAAVLVVTLAGVKVIDDAQDYEYDRSIDKRTVAVAVGRRRARLLAIAALTGGLFAVVPLAITGVLPPSAPAASLAFGAVAAVALGKDPTTATMLLVRGAYLFLAGVLVAVVFRPLVTAGVGLPDITVFGSYTYLATEVAFGALALALLVRAGWGALRRSAVTVAAAYPIGYVWDWYTLEVGVFSIPMRTGIELLAIPLEEHLFMIVVPALVLGIHETVHPRRDAEQAGDGT</sequence>
<keyword evidence="10" id="KW-1185">Reference proteome</keyword>
<dbReference type="EMBL" id="JBHSWX010000012">
    <property type="protein sequence ID" value="MFC6786323.1"/>
    <property type="molecule type" value="Genomic_DNA"/>
</dbReference>
<evidence type="ECO:0000256" key="6">
    <source>
        <dbReference type="ARBA" id="ARBA00023136"/>
    </source>
</evidence>
<keyword evidence="5 8" id="KW-1133">Transmembrane helix</keyword>
<evidence type="ECO:0000256" key="8">
    <source>
        <dbReference type="SAM" id="Phobius"/>
    </source>
</evidence>
<comment type="pathway">
    <text evidence="2">Carotenoid biosynthesis.</text>
</comment>
<evidence type="ECO:0000256" key="7">
    <source>
        <dbReference type="ARBA" id="ARBA00023235"/>
    </source>
</evidence>
<evidence type="ECO:0000256" key="1">
    <source>
        <dbReference type="ARBA" id="ARBA00004651"/>
    </source>
</evidence>
<evidence type="ECO:0000313" key="9">
    <source>
        <dbReference type="EMBL" id="MFC6786323.1"/>
    </source>
</evidence>
<feature type="transmembrane region" description="Helical" evidence="8">
    <location>
        <begin position="299"/>
        <end position="320"/>
    </location>
</feature>
<dbReference type="GO" id="GO:0016117">
    <property type="term" value="P:carotenoid biosynthetic process"/>
    <property type="evidence" value="ECO:0007669"/>
    <property type="project" value="UniProtKB-KW"/>
</dbReference>
<evidence type="ECO:0000256" key="3">
    <source>
        <dbReference type="ARBA" id="ARBA00022692"/>
    </source>
</evidence>
<feature type="transmembrane region" description="Helical" evidence="8">
    <location>
        <begin position="265"/>
        <end position="287"/>
    </location>
</feature>
<keyword evidence="4" id="KW-0125">Carotenoid biosynthesis</keyword>
<evidence type="ECO:0000256" key="2">
    <source>
        <dbReference type="ARBA" id="ARBA00004829"/>
    </source>
</evidence>
<dbReference type="NCBIfam" id="TIGR03462">
    <property type="entry name" value="CarR_dom_SF"/>
    <property type="match status" value="1"/>
</dbReference>
<protein>
    <submittedName>
        <fullName evidence="9">Lycopene cyclase domain-containing protein</fullName>
    </submittedName>
</protein>
<dbReference type="GO" id="GO:0045436">
    <property type="term" value="F:lycopene beta cyclase activity"/>
    <property type="evidence" value="ECO:0007669"/>
    <property type="project" value="UniProtKB-ARBA"/>
</dbReference>
<dbReference type="Proteomes" id="UP001596443">
    <property type="component" value="Unassembled WGS sequence"/>
</dbReference>
<gene>
    <name evidence="9" type="ORF">ACFQFD_10080</name>
</gene>
<feature type="transmembrane region" description="Helical" evidence="8">
    <location>
        <begin position="89"/>
        <end position="108"/>
    </location>
</feature>
<comment type="caution">
    <text evidence="9">The sequence shown here is derived from an EMBL/GenBank/DDBJ whole genome shotgun (WGS) entry which is preliminary data.</text>
</comment>
<evidence type="ECO:0000313" key="10">
    <source>
        <dbReference type="Proteomes" id="UP001596443"/>
    </source>
</evidence>
<dbReference type="GO" id="GO:0005886">
    <property type="term" value="C:plasma membrane"/>
    <property type="evidence" value="ECO:0007669"/>
    <property type="project" value="UniProtKB-SubCell"/>
</dbReference>
<evidence type="ECO:0000256" key="4">
    <source>
        <dbReference type="ARBA" id="ARBA00022746"/>
    </source>
</evidence>
<dbReference type="RefSeq" id="WP_284063117.1">
    <property type="nucleotide sequence ID" value="NZ_CP126158.1"/>
</dbReference>
<dbReference type="AlphaFoldDB" id="A0ABD5TE78"/>
<dbReference type="InterPro" id="IPR000537">
    <property type="entry name" value="UbiA_prenyltransferase"/>
</dbReference>
<keyword evidence="6 8" id="KW-0472">Membrane</keyword>
<reference evidence="9 10" key="1">
    <citation type="journal article" date="2019" name="Int. J. Syst. Evol. Microbiol.">
        <title>The Global Catalogue of Microorganisms (GCM) 10K type strain sequencing project: providing services to taxonomists for standard genome sequencing and annotation.</title>
        <authorList>
            <consortium name="The Broad Institute Genomics Platform"/>
            <consortium name="The Broad Institute Genome Sequencing Center for Infectious Disease"/>
            <person name="Wu L."/>
            <person name="Ma J."/>
        </authorList>
    </citation>
    <scope>NUCLEOTIDE SEQUENCE [LARGE SCALE GENOMIC DNA]</scope>
    <source>
        <strain evidence="9 10">SYNS20</strain>
    </source>
</reference>
<feature type="transmembrane region" description="Helical" evidence="8">
    <location>
        <begin position="114"/>
        <end position="132"/>
    </location>
</feature>
<keyword evidence="3 8" id="KW-0812">Transmembrane</keyword>
<feature type="transmembrane region" description="Helical" evidence="8">
    <location>
        <begin position="166"/>
        <end position="186"/>
    </location>
</feature>
<accession>A0ABD5TE78</accession>
<organism evidence="9 10">
    <name type="scientific">Halobaculum halobium</name>
    <dbReference type="NCBI Taxonomy" id="3032281"/>
    <lineage>
        <taxon>Archaea</taxon>
        <taxon>Methanobacteriati</taxon>
        <taxon>Methanobacteriota</taxon>
        <taxon>Stenosarchaea group</taxon>
        <taxon>Halobacteria</taxon>
        <taxon>Halobacteriales</taxon>
        <taxon>Haloferacaceae</taxon>
        <taxon>Halobaculum</taxon>
    </lineage>
</organism>
<proteinExistence type="predicted"/>
<feature type="transmembrane region" description="Helical" evidence="8">
    <location>
        <begin position="144"/>
        <end position="160"/>
    </location>
</feature>
<feature type="transmembrane region" description="Helical" evidence="8">
    <location>
        <begin position="214"/>
        <end position="232"/>
    </location>
</feature>